<dbReference type="CDD" id="cd06170">
    <property type="entry name" value="LuxR_C_like"/>
    <property type="match status" value="1"/>
</dbReference>
<dbReference type="SUPFAM" id="SSF46894">
    <property type="entry name" value="C-terminal effector domain of the bipartite response regulators"/>
    <property type="match status" value="1"/>
</dbReference>
<dbReference type="HOGENOM" id="CLU_096125_0_0_9"/>
<dbReference type="Proteomes" id="UP000000271">
    <property type="component" value="Chromosome"/>
</dbReference>
<keyword evidence="1" id="KW-0805">Transcription regulation</keyword>
<dbReference type="InterPro" id="IPR018656">
    <property type="entry name" value="DUF2087"/>
</dbReference>
<accession>D6XZ54</accession>
<evidence type="ECO:0000313" key="4">
    <source>
        <dbReference type="EMBL" id="ADI00339.1"/>
    </source>
</evidence>
<dbReference type="InterPro" id="IPR036388">
    <property type="entry name" value="WH-like_DNA-bd_sf"/>
</dbReference>
<dbReference type="RefSeq" id="WP_013173752.1">
    <property type="nucleotide sequence ID" value="NC_014219.1"/>
</dbReference>
<evidence type="ECO:0000259" key="3">
    <source>
        <dbReference type="SMART" id="SM00421"/>
    </source>
</evidence>
<dbReference type="OrthoDB" id="9789954at2"/>
<dbReference type="AlphaFoldDB" id="D6XZ54"/>
<dbReference type="GO" id="GO:0006355">
    <property type="term" value="P:regulation of DNA-templated transcription"/>
    <property type="evidence" value="ECO:0007669"/>
    <property type="project" value="InterPro"/>
</dbReference>
<dbReference type="InterPro" id="IPR000792">
    <property type="entry name" value="Tscrpt_reg_LuxR_C"/>
</dbReference>
<name>D6XZ54_BACIE</name>
<dbReference type="Pfam" id="PF00196">
    <property type="entry name" value="GerE"/>
    <property type="match status" value="1"/>
</dbReference>
<evidence type="ECO:0000256" key="1">
    <source>
        <dbReference type="ARBA" id="ARBA00023015"/>
    </source>
</evidence>
<dbReference type="EMBL" id="CP001791">
    <property type="protein sequence ID" value="ADI00339.1"/>
    <property type="molecule type" value="Genomic_DNA"/>
</dbReference>
<evidence type="ECO:0000256" key="2">
    <source>
        <dbReference type="ARBA" id="ARBA00023163"/>
    </source>
</evidence>
<dbReference type="SMART" id="SM00421">
    <property type="entry name" value="HTH_LUXR"/>
    <property type="match status" value="1"/>
</dbReference>
<dbReference type="PRINTS" id="PR00038">
    <property type="entry name" value="HTHLUXR"/>
</dbReference>
<feature type="domain" description="HTH luxR-type" evidence="3">
    <location>
        <begin position="73"/>
        <end position="129"/>
    </location>
</feature>
<keyword evidence="2" id="KW-0804">Transcription</keyword>
<reference evidence="4" key="1">
    <citation type="submission" date="2009-10" db="EMBL/GenBank/DDBJ databases">
        <title>Complete sequence of Bacillus selenitireducens MLS10.</title>
        <authorList>
            <consortium name="US DOE Joint Genome Institute"/>
            <person name="Lucas S."/>
            <person name="Copeland A."/>
            <person name="Lapidus A."/>
            <person name="Glavina del Rio T."/>
            <person name="Dalin E."/>
            <person name="Tice H."/>
            <person name="Bruce D."/>
            <person name="Goodwin L."/>
            <person name="Pitluck S."/>
            <person name="Sims D."/>
            <person name="Brettin T."/>
            <person name="Detter J.C."/>
            <person name="Han C."/>
            <person name="Larimer F."/>
            <person name="Land M."/>
            <person name="Hauser L."/>
            <person name="Kyrpides N."/>
            <person name="Ovchinnikova G."/>
            <person name="Stolz J."/>
        </authorList>
    </citation>
    <scope>NUCLEOTIDE SEQUENCE [LARGE SCALE GENOMIC DNA]</scope>
    <source>
        <strain evidence="4">MLS10</strain>
    </source>
</reference>
<dbReference type="eggNOG" id="COG3860">
    <property type="taxonomic scope" value="Bacteria"/>
</dbReference>
<gene>
    <name evidence="4" type="ordered locus">Bsel_2848</name>
</gene>
<dbReference type="InterPro" id="IPR016032">
    <property type="entry name" value="Sig_transdc_resp-reg_C-effctor"/>
</dbReference>
<dbReference type="Gene3D" id="1.10.10.10">
    <property type="entry name" value="Winged helix-like DNA-binding domain superfamily/Winged helix DNA-binding domain"/>
    <property type="match status" value="1"/>
</dbReference>
<organism evidence="4 5">
    <name type="scientific">Bacillus selenitireducens (strain ATCC 700615 / DSM 15326 / MLS10)</name>
    <dbReference type="NCBI Taxonomy" id="439292"/>
    <lineage>
        <taxon>Bacteria</taxon>
        <taxon>Bacillati</taxon>
        <taxon>Bacillota</taxon>
        <taxon>Bacilli</taxon>
        <taxon>Bacillales</taxon>
        <taxon>Bacillaceae</taxon>
        <taxon>Salisediminibacterium</taxon>
    </lineage>
</organism>
<sequence length="248" mass="28910">MKDYMHIGISDLIRGYEEREDVFHCAFCPAGFEEGMIYTVSGRQMDAKRAVKEHIIEKHGSVLDVLLQEDKKETGLSDSQKEILRKMSEGKSDKDISREIGITPSTVRNHRFKLREKEKQAKLFLALMANLKIPKEGPDKLIPVHKGAKMMDERYAITEEEREKAVETYFIGGKEGSLRQFPSKEKRKIIILQTLLMRFDPDRVYTEREVNDILREAHDDFVTIRRYMIEYGLMTRSRDGSEYRLSGE</sequence>
<keyword evidence="5" id="KW-1185">Reference proteome</keyword>
<dbReference type="STRING" id="439292.Bsel_2848"/>
<dbReference type="KEGG" id="bse:Bsel_2848"/>
<proteinExistence type="predicted"/>
<protein>
    <submittedName>
        <fullName evidence="4">Transcriptional regulator, LuxR family</fullName>
    </submittedName>
</protein>
<dbReference type="GO" id="GO:0003677">
    <property type="term" value="F:DNA binding"/>
    <property type="evidence" value="ECO:0007669"/>
    <property type="project" value="InterPro"/>
</dbReference>
<evidence type="ECO:0000313" key="5">
    <source>
        <dbReference type="Proteomes" id="UP000000271"/>
    </source>
</evidence>
<dbReference type="Pfam" id="PF09860">
    <property type="entry name" value="DUF2087"/>
    <property type="match status" value="1"/>
</dbReference>